<feature type="compositionally biased region" description="Basic and acidic residues" evidence="1">
    <location>
        <begin position="56"/>
        <end position="76"/>
    </location>
</feature>
<feature type="compositionally biased region" description="Polar residues" evidence="1">
    <location>
        <begin position="10"/>
        <end position="21"/>
    </location>
</feature>
<feature type="compositionally biased region" description="Basic and acidic residues" evidence="1">
    <location>
        <begin position="25"/>
        <end position="35"/>
    </location>
</feature>
<organism evidence="2 3">
    <name type="scientific">Aspergillus calidoustus</name>
    <dbReference type="NCBI Taxonomy" id="454130"/>
    <lineage>
        <taxon>Eukaryota</taxon>
        <taxon>Fungi</taxon>
        <taxon>Dikarya</taxon>
        <taxon>Ascomycota</taxon>
        <taxon>Pezizomycotina</taxon>
        <taxon>Eurotiomycetes</taxon>
        <taxon>Eurotiomycetidae</taxon>
        <taxon>Eurotiales</taxon>
        <taxon>Aspergillaceae</taxon>
        <taxon>Aspergillus</taxon>
        <taxon>Aspergillus subgen. Nidulantes</taxon>
    </lineage>
</organism>
<evidence type="ECO:0000313" key="2">
    <source>
        <dbReference type="EMBL" id="CEL07695.1"/>
    </source>
</evidence>
<keyword evidence="3" id="KW-1185">Reference proteome</keyword>
<accession>A0A0U5GD71</accession>
<reference evidence="3" key="1">
    <citation type="journal article" date="2016" name="Genome Announc.">
        <title>Draft genome sequences of fungus Aspergillus calidoustus.</title>
        <authorList>
            <person name="Horn F."/>
            <person name="Linde J."/>
            <person name="Mattern D.J."/>
            <person name="Walther G."/>
            <person name="Guthke R."/>
            <person name="Scherlach K."/>
            <person name="Martin K."/>
            <person name="Brakhage A.A."/>
            <person name="Petzke L."/>
            <person name="Valiante V."/>
        </authorList>
    </citation>
    <scope>NUCLEOTIDE SEQUENCE [LARGE SCALE GENOMIC DNA]</scope>
    <source>
        <strain evidence="3">SF006504</strain>
    </source>
</reference>
<dbReference type="OrthoDB" id="5584477at2759"/>
<evidence type="ECO:0000313" key="3">
    <source>
        <dbReference type="Proteomes" id="UP000054771"/>
    </source>
</evidence>
<protein>
    <submittedName>
        <fullName evidence="2">Uncharacterized protein</fullName>
    </submittedName>
</protein>
<proteinExistence type="predicted"/>
<gene>
    <name evidence="2" type="ORF">ASPCAL10851</name>
</gene>
<dbReference type="STRING" id="454130.A0A0U5GD71"/>
<dbReference type="AlphaFoldDB" id="A0A0U5GD71"/>
<sequence>MTKQKDSQSDLETTALHTSRFTPVLEDKLRDERSQRCPSQETTQSRQQINEARPLLQEEQRPRAATKEQSKHEHYSRGAIAEPDTSNAAPIGNKLDAFRTSFQEACENLNLAVTLGSLQSFGVEDTQNLILDLIGTNARTPRPWRVRD</sequence>
<evidence type="ECO:0000256" key="1">
    <source>
        <dbReference type="SAM" id="MobiDB-lite"/>
    </source>
</evidence>
<feature type="compositionally biased region" description="Polar residues" evidence="1">
    <location>
        <begin position="36"/>
        <end position="50"/>
    </location>
</feature>
<dbReference type="Proteomes" id="UP000054771">
    <property type="component" value="Unassembled WGS sequence"/>
</dbReference>
<feature type="region of interest" description="Disordered" evidence="1">
    <location>
        <begin position="1"/>
        <end position="92"/>
    </location>
</feature>
<dbReference type="EMBL" id="CDMC01000009">
    <property type="protein sequence ID" value="CEL07695.1"/>
    <property type="molecule type" value="Genomic_DNA"/>
</dbReference>
<name>A0A0U5GD71_ASPCI</name>